<evidence type="ECO:0000313" key="6">
    <source>
        <dbReference type="EMBL" id="MPL59890.1"/>
    </source>
</evidence>
<dbReference type="PROSITE" id="PS00671">
    <property type="entry name" value="D_2_HYDROXYACID_DH_3"/>
    <property type="match status" value="1"/>
</dbReference>
<evidence type="ECO:0000256" key="1">
    <source>
        <dbReference type="ARBA" id="ARBA00005854"/>
    </source>
</evidence>
<feature type="domain" description="D-isomer specific 2-hydroxyacid dehydrogenase catalytic" evidence="4">
    <location>
        <begin position="4"/>
        <end position="309"/>
    </location>
</feature>
<evidence type="ECO:0000259" key="5">
    <source>
        <dbReference type="Pfam" id="PF02826"/>
    </source>
</evidence>
<dbReference type="PANTHER" id="PTHR42789">
    <property type="entry name" value="D-ISOMER SPECIFIC 2-HYDROXYACID DEHYDROGENASE FAMILY PROTEIN (AFU_ORTHOLOGUE AFUA_6G10090)"/>
    <property type="match status" value="1"/>
</dbReference>
<accession>A0A644SYX2</accession>
<dbReference type="PROSITE" id="PS00670">
    <property type="entry name" value="D_2_HYDROXYACID_DH_2"/>
    <property type="match status" value="1"/>
</dbReference>
<evidence type="ECO:0000256" key="3">
    <source>
        <dbReference type="ARBA" id="ARBA00023027"/>
    </source>
</evidence>
<dbReference type="PANTHER" id="PTHR42789:SF1">
    <property type="entry name" value="D-ISOMER SPECIFIC 2-HYDROXYACID DEHYDROGENASE FAMILY PROTEIN (AFU_ORTHOLOGUE AFUA_6G10090)"/>
    <property type="match status" value="1"/>
</dbReference>
<comment type="similarity">
    <text evidence="1">Belongs to the D-isomer specific 2-hydroxyacid dehydrogenase family.</text>
</comment>
<dbReference type="GO" id="GO:0051287">
    <property type="term" value="F:NAD binding"/>
    <property type="evidence" value="ECO:0007669"/>
    <property type="project" value="InterPro"/>
</dbReference>
<reference evidence="6" key="1">
    <citation type="submission" date="2019-08" db="EMBL/GenBank/DDBJ databases">
        <authorList>
            <person name="Kucharzyk K."/>
            <person name="Murdoch R.W."/>
            <person name="Higgins S."/>
            <person name="Loffler F."/>
        </authorList>
    </citation>
    <scope>NUCLEOTIDE SEQUENCE</scope>
</reference>
<dbReference type="Pfam" id="PF02826">
    <property type="entry name" value="2-Hacid_dh_C"/>
    <property type="match status" value="1"/>
</dbReference>
<dbReference type="InterPro" id="IPR050857">
    <property type="entry name" value="D-2-hydroxyacid_DH"/>
</dbReference>
<dbReference type="SUPFAM" id="SSF52283">
    <property type="entry name" value="Formate/glycerate dehydrogenase catalytic domain-like"/>
    <property type="match status" value="1"/>
</dbReference>
<comment type="caution">
    <text evidence="6">The sequence shown here is derived from an EMBL/GenBank/DDBJ whole genome shotgun (WGS) entry which is preliminary data.</text>
</comment>
<dbReference type="EMBL" id="VSSQ01000010">
    <property type="protein sequence ID" value="MPL59890.1"/>
    <property type="molecule type" value="Genomic_DNA"/>
</dbReference>
<dbReference type="CDD" id="cd12173">
    <property type="entry name" value="PGDH_4"/>
    <property type="match status" value="1"/>
</dbReference>
<dbReference type="SUPFAM" id="SSF51735">
    <property type="entry name" value="NAD(P)-binding Rossmann-fold domains"/>
    <property type="match status" value="1"/>
</dbReference>
<dbReference type="AlphaFoldDB" id="A0A644SYX2"/>
<protein>
    <submittedName>
        <fullName evidence="6">D-3-phosphoglycerate dehydrogenase</fullName>
        <ecNumber evidence="6">1.1.1.95</ecNumber>
    </submittedName>
</protein>
<proteinExistence type="inferred from homology"/>
<dbReference type="FunFam" id="3.40.50.720:FF:000203">
    <property type="entry name" value="D-3-phosphoglycerate dehydrogenase (SerA)"/>
    <property type="match status" value="1"/>
</dbReference>
<name>A0A644SYX2_9ZZZZ</name>
<dbReference type="Pfam" id="PF00389">
    <property type="entry name" value="2-Hacid_dh"/>
    <property type="match status" value="1"/>
</dbReference>
<dbReference type="InterPro" id="IPR006140">
    <property type="entry name" value="D-isomer_DH_NAD-bd"/>
</dbReference>
<sequence>MFRILLSEPIEAAGMAALQGKAEVVISPDPSNETVGRLLRDADALILRTATKVTRAMIAASPRLKVISRTGGGLNNVDIDAATEYGVVVAGVKGPQDRYVAEHAIALIMALSKQLPYLDAQTRKGNFKSRFEYKPMGVEGKTLGLVGFGRIGKIVATVAQVLGMEVLAYDPYLKPEQLQGSGIRLVETPEALLKVADFVSLHVPSTPETEKFINAKRLALMKPGAFLINTARGEIVDEGALVEALKSGRLAGAGLDVLAQEPPDPNSPLMGMQSVILSPHTAGLTREGVALLAKGAAENALAVLESKAPSFSGNWDELKGRIGR</sequence>
<evidence type="ECO:0000259" key="4">
    <source>
        <dbReference type="Pfam" id="PF00389"/>
    </source>
</evidence>
<feature type="domain" description="D-isomer specific 2-hydroxyacid dehydrogenase NAD-binding" evidence="5">
    <location>
        <begin position="105"/>
        <end position="282"/>
    </location>
</feature>
<dbReference type="InterPro" id="IPR029753">
    <property type="entry name" value="D-isomer_DH_CS"/>
</dbReference>
<evidence type="ECO:0000256" key="2">
    <source>
        <dbReference type="ARBA" id="ARBA00023002"/>
    </source>
</evidence>
<gene>
    <name evidence="6" type="primary">serA_4</name>
    <name evidence="6" type="ORF">SDC9_05446</name>
</gene>
<keyword evidence="2 6" id="KW-0560">Oxidoreductase</keyword>
<keyword evidence="3" id="KW-0520">NAD</keyword>
<organism evidence="6">
    <name type="scientific">bioreactor metagenome</name>
    <dbReference type="NCBI Taxonomy" id="1076179"/>
    <lineage>
        <taxon>unclassified sequences</taxon>
        <taxon>metagenomes</taxon>
        <taxon>ecological metagenomes</taxon>
    </lineage>
</organism>
<dbReference type="Gene3D" id="3.40.50.720">
    <property type="entry name" value="NAD(P)-binding Rossmann-like Domain"/>
    <property type="match status" value="2"/>
</dbReference>
<dbReference type="EC" id="1.1.1.95" evidence="6"/>
<dbReference type="GO" id="GO:0004617">
    <property type="term" value="F:phosphoglycerate dehydrogenase activity"/>
    <property type="evidence" value="ECO:0007669"/>
    <property type="project" value="UniProtKB-EC"/>
</dbReference>
<dbReference type="InterPro" id="IPR006139">
    <property type="entry name" value="D-isomer_2_OHA_DH_cat_dom"/>
</dbReference>
<dbReference type="InterPro" id="IPR036291">
    <property type="entry name" value="NAD(P)-bd_dom_sf"/>
</dbReference>